<feature type="non-terminal residue" evidence="1">
    <location>
        <position position="85"/>
    </location>
</feature>
<evidence type="ECO:0000313" key="2">
    <source>
        <dbReference type="Proteomes" id="UP000623795"/>
    </source>
</evidence>
<keyword evidence="2" id="KW-1185">Reference proteome</keyword>
<reference evidence="1 2" key="1">
    <citation type="submission" date="2019-12" db="EMBL/GenBank/DDBJ databases">
        <title>Comparative genomics gives insights into the taxonomy of the Azoarcus-Aromatoleum group and reveals separate origins of nif in the plant-associated Azoarcus and non-plant-associated Aromatoleum sub-groups.</title>
        <authorList>
            <person name="Lafos M."/>
            <person name="Maluk M."/>
            <person name="Batista M."/>
            <person name="Junghare M."/>
            <person name="Carmona M."/>
            <person name="Faoro H."/>
            <person name="Cruz L.M."/>
            <person name="Battistoni F."/>
            <person name="De Souza E."/>
            <person name="Pedrosa F."/>
            <person name="Chen W.-M."/>
            <person name="Poole P.S."/>
            <person name="Dixon R.A."/>
            <person name="James E.K."/>
        </authorList>
    </citation>
    <scope>NUCLEOTIDE SEQUENCE [LARGE SCALE GENOMIC DNA]</scope>
    <source>
        <strain evidence="1 2">Td21</strain>
    </source>
</reference>
<comment type="caution">
    <text evidence="1">The sequence shown here is derived from an EMBL/GenBank/DDBJ whole genome shotgun (WGS) entry which is preliminary data.</text>
</comment>
<accession>A0ABX1PWN1</accession>
<dbReference type="Proteomes" id="UP000623795">
    <property type="component" value="Unassembled WGS sequence"/>
</dbReference>
<sequence>MPAVACTLLPHGALAAVARLRRATASSAPTYPDLIAAARNPNDIVTLALAGVITNAPQRPAPYDLPVAGLAPQSLSATLAELFPR</sequence>
<evidence type="ECO:0000313" key="1">
    <source>
        <dbReference type="EMBL" id="NMG43844.1"/>
    </source>
</evidence>
<name>A0ABX1PWN1_9RHOO</name>
<organism evidence="1 2">
    <name type="scientific">Aromatoleum toluvorans</name>
    <dbReference type="NCBI Taxonomy" id="92002"/>
    <lineage>
        <taxon>Bacteria</taxon>
        <taxon>Pseudomonadati</taxon>
        <taxon>Pseudomonadota</taxon>
        <taxon>Betaproteobacteria</taxon>
        <taxon>Rhodocyclales</taxon>
        <taxon>Rhodocyclaceae</taxon>
        <taxon>Aromatoleum</taxon>
    </lineage>
</organism>
<proteinExistence type="predicted"/>
<gene>
    <name evidence="1" type="ORF">GPA22_08880</name>
</gene>
<dbReference type="EMBL" id="WTVN01000011">
    <property type="protein sequence ID" value="NMG43844.1"/>
    <property type="molecule type" value="Genomic_DNA"/>
</dbReference>
<protein>
    <submittedName>
        <fullName evidence="1">Uncharacterized protein</fullName>
    </submittedName>
</protein>